<dbReference type="EMBL" id="JAVDWU010000007">
    <property type="protein sequence ID" value="MDR7151418.1"/>
    <property type="molecule type" value="Genomic_DNA"/>
</dbReference>
<name>A0ABU1WQ48_9BURK</name>
<evidence type="ECO:0000313" key="2">
    <source>
        <dbReference type="Proteomes" id="UP001265700"/>
    </source>
</evidence>
<organism evidence="1 2">
    <name type="scientific">Hydrogenophaga palleronii</name>
    <dbReference type="NCBI Taxonomy" id="65655"/>
    <lineage>
        <taxon>Bacteria</taxon>
        <taxon>Pseudomonadati</taxon>
        <taxon>Pseudomonadota</taxon>
        <taxon>Betaproteobacteria</taxon>
        <taxon>Burkholderiales</taxon>
        <taxon>Comamonadaceae</taxon>
        <taxon>Hydrogenophaga</taxon>
    </lineage>
</organism>
<dbReference type="Proteomes" id="UP001265700">
    <property type="component" value="Unassembled WGS sequence"/>
</dbReference>
<sequence>MVKRASTIQSLSHGLRASAAMVLLPGRSCRIGFLSFVDAIPAPKGGRDEQPIKR</sequence>
<gene>
    <name evidence="1" type="ORF">J2W49_003394</name>
</gene>
<accession>A0ABU1WQ48</accession>
<reference evidence="1 2" key="1">
    <citation type="submission" date="2023-07" db="EMBL/GenBank/DDBJ databases">
        <title>Sorghum-associated microbial communities from plants grown in Nebraska, USA.</title>
        <authorList>
            <person name="Schachtman D."/>
        </authorList>
    </citation>
    <scope>NUCLEOTIDE SEQUENCE [LARGE SCALE GENOMIC DNA]</scope>
    <source>
        <strain evidence="1 2">4249</strain>
    </source>
</reference>
<evidence type="ECO:0000313" key="1">
    <source>
        <dbReference type="EMBL" id="MDR7151418.1"/>
    </source>
</evidence>
<keyword evidence="2" id="KW-1185">Reference proteome</keyword>
<proteinExistence type="predicted"/>
<comment type="caution">
    <text evidence="1">The sequence shown here is derived from an EMBL/GenBank/DDBJ whole genome shotgun (WGS) entry which is preliminary data.</text>
</comment>
<protein>
    <submittedName>
        <fullName evidence="1">Uncharacterized protein</fullName>
    </submittedName>
</protein>